<dbReference type="InterPro" id="IPR002549">
    <property type="entry name" value="AI-2E-like"/>
</dbReference>
<comment type="similarity">
    <text evidence="2">Belongs to the autoinducer-2 exporter (AI-2E) (TC 2.A.86) family.</text>
</comment>
<keyword evidence="9" id="KW-1185">Reference proteome</keyword>
<organism evidence="8 9">
    <name type="scientific">Methanoculleus caldifontis</name>
    <dbReference type="NCBI Taxonomy" id="2651577"/>
    <lineage>
        <taxon>Archaea</taxon>
        <taxon>Methanobacteriati</taxon>
        <taxon>Methanobacteriota</taxon>
        <taxon>Stenosarchaea group</taxon>
        <taxon>Methanomicrobia</taxon>
        <taxon>Methanomicrobiales</taxon>
        <taxon>Methanomicrobiaceae</taxon>
        <taxon>Methanoculleus</taxon>
    </lineage>
</organism>
<feature type="transmembrane region" description="Helical" evidence="7">
    <location>
        <begin position="317"/>
        <end position="334"/>
    </location>
</feature>
<feature type="transmembrane region" description="Helical" evidence="7">
    <location>
        <begin position="204"/>
        <end position="222"/>
    </location>
</feature>
<feature type="transmembrane region" description="Helical" evidence="7">
    <location>
        <begin position="92"/>
        <end position="110"/>
    </location>
</feature>
<feature type="transmembrane region" description="Helical" evidence="7">
    <location>
        <begin position="122"/>
        <end position="143"/>
    </location>
</feature>
<reference evidence="8 9" key="1">
    <citation type="submission" date="2019-10" db="EMBL/GenBank/DDBJ databases">
        <title>Isolation and characterization of Methanoculleus sp. Wushi-C6 from a hot spring well.</title>
        <authorList>
            <person name="Chen S.-C."/>
            <person name="Lan Z.-H."/>
            <person name="You Y.-T."/>
            <person name="Lai M.-C."/>
        </authorList>
    </citation>
    <scope>NUCLEOTIDE SEQUENCE [LARGE SCALE GENOMIC DNA]</scope>
    <source>
        <strain evidence="8 9">Wushi-C6</strain>
    </source>
</reference>
<evidence type="ECO:0000313" key="8">
    <source>
        <dbReference type="EMBL" id="MDV2482898.1"/>
    </source>
</evidence>
<name>A0ABU3X4B1_9EURY</name>
<feature type="transmembrane region" description="Helical" evidence="7">
    <location>
        <begin position="68"/>
        <end position="86"/>
    </location>
</feature>
<evidence type="ECO:0000256" key="6">
    <source>
        <dbReference type="SAM" id="MobiDB-lite"/>
    </source>
</evidence>
<feature type="compositionally biased region" description="Basic residues" evidence="6">
    <location>
        <begin position="1"/>
        <end position="11"/>
    </location>
</feature>
<evidence type="ECO:0000256" key="1">
    <source>
        <dbReference type="ARBA" id="ARBA00004141"/>
    </source>
</evidence>
<comment type="subcellular location">
    <subcellularLocation>
        <location evidence="1">Membrane</location>
        <topology evidence="1">Multi-pass membrane protein</topology>
    </subcellularLocation>
</comment>
<dbReference type="Proteomes" id="UP001281203">
    <property type="component" value="Unassembled WGS sequence"/>
</dbReference>
<feature type="transmembrane region" description="Helical" evidence="7">
    <location>
        <begin position="254"/>
        <end position="276"/>
    </location>
</feature>
<accession>A0ABU3X4B1</accession>
<keyword evidence="4 7" id="KW-1133">Transmembrane helix</keyword>
<dbReference type="Pfam" id="PF01594">
    <property type="entry name" value="AI-2E_transport"/>
    <property type="match status" value="1"/>
</dbReference>
<proteinExistence type="inferred from homology"/>
<feature type="transmembrane region" description="Helical" evidence="7">
    <location>
        <begin position="282"/>
        <end position="310"/>
    </location>
</feature>
<protein>
    <submittedName>
        <fullName evidence="8">AI-2E family transporter</fullName>
    </submittedName>
</protein>
<keyword evidence="5 7" id="KW-0472">Membrane</keyword>
<evidence type="ECO:0000313" key="9">
    <source>
        <dbReference type="Proteomes" id="UP001281203"/>
    </source>
</evidence>
<evidence type="ECO:0000256" key="3">
    <source>
        <dbReference type="ARBA" id="ARBA00022692"/>
    </source>
</evidence>
<feature type="transmembrane region" description="Helical" evidence="7">
    <location>
        <begin position="354"/>
        <end position="382"/>
    </location>
</feature>
<evidence type="ECO:0000256" key="4">
    <source>
        <dbReference type="ARBA" id="ARBA00022989"/>
    </source>
</evidence>
<feature type="region of interest" description="Disordered" evidence="6">
    <location>
        <begin position="1"/>
        <end position="27"/>
    </location>
</feature>
<sequence length="397" mass="43485">MPIPTGRRRTPARMPPPGEFSGTAPLPGRSLFPAGGEEVYRTSTSPSPIITSSVYSRRLMDRDHFLRGYEDLLLAAAIFIVAIVVFRPLLDVIVLSLTFAVVAMPLKRWLNRRLGAPFAAMVTTITAFALLLILGLFVVGILYQNIDYLRDTAARIASAVGEIQAGDLEFLPFIPPETIRGGLDAGMAGGLEYLAVQAFAAPGLFLRAATFFLILYLALLFGEKVYAEIRQRLPERLGYAVEEVSARSVDTLHAIYIVEVIVAAITFFIAIPFFYLMGYDRILFFSFITGAFQLVPIIGPSFIMILLALLAVIEGDIVRAALLIAVGYPVVAAFPDAYIRPILMGGHTGISPVILWIGIFGGLHVMGLFGFVFGPLILTWVVTVYRILIEEREPISQ</sequence>
<dbReference type="PANTHER" id="PTHR21716">
    <property type="entry name" value="TRANSMEMBRANE PROTEIN"/>
    <property type="match status" value="1"/>
</dbReference>
<comment type="caution">
    <text evidence="8">The sequence shown here is derived from an EMBL/GenBank/DDBJ whole genome shotgun (WGS) entry which is preliminary data.</text>
</comment>
<dbReference type="EMBL" id="WBKO01000003">
    <property type="protein sequence ID" value="MDV2482898.1"/>
    <property type="molecule type" value="Genomic_DNA"/>
</dbReference>
<evidence type="ECO:0000256" key="5">
    <source>
        <dbReference type="ARBA" id="ARBA00023136"/>
    </source>
</evidence>
<evidence type="ECO:0000256" key="2">
    <source>
        <dbReference type="ARBA" id="ARBA00009773"/>
    </source>
</evidence>
<keyword evidence="3 7" id="KW-0812">Transmembrane</keyword>
<gene>
    <name evidence="8" type="ORF">F8E02_13060</name>
</gene>
<dbReference type="PANTHER" id="PTHR21716:SF4">
    <property type="entry name" value="TRANSMEMBRANE PROTEIN 245"/>
    <property type="match status" value="1"/>
</dbReference>
<evidence type="ECO:0000256" key="7">
    <source>
        <dbReference type="SAM" id="Phobius"/>
    </source>
</evidence>